<dbReference type="CDD" id="cd11378">
    <property type="entry name" value="DUF296"/>
    <property type="match status" value="1"/>
</dbReference>
<dbReference type="PIRSF" id="PIRSF016702">
    <property type="entry name" value="DNA_bp_PD1"/>
    <property type="match status" value="1"/>
</dbReference>
<dbReference type="InterPro" id="IPR005175">
    <property type="entry name" value="PPC_dom"/>
</dbReference>
<feature type="domain" description="PPC" evidence="1">
    <location>
        <begin position="8"/>
        <end position="155"/>
    </location>
</feature>
<protein>
    <recommendedName>
        <fullName evidence="1">PPC domain-containing protein</fullName>
    </recommendedName>
</protein>
<accession>A0A1B1UDR3</accession>
<organism evidence="2 3">
    <name type="scientific">Bradyrhizobium icense</name>
    <dbReference type="NCBI Taxonomy" id="1274631"/>
    <lineage>
        <taxon>Bacteria</taxon>
        <taxon>Pseudomonadati</taxon>
        <taxon>Pseudomonadota</taxon>
        <taxon>Alphaproteobacteria</taxon>
        <taxon>Hyphomicrobiales</taxon>
        <taxon>Nitrobacteraceae</taxon>
        <taxon>Bradyrhizobium</taxon>
    </lineage>
</organism>
<dbReference type="EMBL" id="CP016428">
    <property type="protein sequence ID" value="ANW00885.1"/>
    <property type="molecule type" value="Genomic_DNA"/>
</dbReference>
<dbReference type="Pfam" id="PF03479">
    <property type="entry name" value="PCC"/>
    <property type="match status" value="1"/>
</dbReference>
<evidence type="ECO:0000259" key="1">
    <source>
        <dbReference type="PROSITE" id="PS51742"/>
    </source>
</evidence>
<dbReference type="PANTHER" id="PTHR34988:SF1">
    <property type="entry name" value="DNA-BINDING PROTEIN"/>
    <property type="match status" value="1"/>
</dbReference>
<dbReference type="AlphaFoldDB" id="A0A1B1UDR3"/>
<dbReference type="PROSITE" id="PS51742">
    <property type="entry name" value="PPC"/>
    <property type="match status" value="1"/>
</dbReference>
<name>A0A1B1UDR3_9BRAD</name>
<sequence length="160" mass="17448">MQSKILDSSDGRRTYAVVLETGDEVMSCLGRFLTNEKISAAQITAIGALSDVVLTHFDIDVVLTHFDIDEKRYIEIPVREQVEVASMIGDVALDPDGKPALHIHLVVGKRNGTALAGHLGQGHVRPTLEVTVNESPAHLQKVHDPETGLALIRPTERVRS</sequence>
<evidence type="ECO:0000313" key="3">
    <source>
        <dbReference type="Proteomes" id="UP000092839"/>
    </source>
</evidence>
<dbReference type="InterPro" id="IPR025707">
    <property type="entry name" value="DNA_bp_PD1"/>
</dbReference>
<dbReference type="PANTHER" id="PTHR34988">
    <property type="entry name" value="PROTEIN, PUTATIVE-RELATED"/>
    <property type="match status" value="1"/>
</dbReference>
<dbReference type="Proteomes" id="UP000092839">
    <property type="component" value="Chromosome"/>
</dbReference>
<dbReference type="OrthoDB" id="9798999at2"/>
<gene>
    <name evidence="2" type="ORF">LMTR13_12575</name>
</gene>
<evidence type="ECO:0000313" key="2">
    <source>
        <dbReference type="EMBL" id="ANW00885.1"/>
    </source>
</evidence>
<dbReference type="SUPFAM" id="SSF117856">
    <property type="entry name" value="AF0104/ALDC/Ptd012-like"/>
    <property type="match status" value="1"/>
</dbReference>
<proteinExistence type="predicted"/>
<keyword evidence="3" id="KW-1185">Reference proteome</keyword>
<dbReference type="RefSeq" id="WP_065728156.1">
    <property type="nucleotide sequence ID" value="NZ_CP016428.1"/>
</dbReference>
<dbReference type="Gene3D" id="3.30.1330.80">
    <property type="entry name" value="Hypothetical protein, similar to alpha- acetolactate decarboxylase, domain 2"/>
    <property type="match status" value="1"/>
</dbReference>
<reference evidence="2 3" key="1">
    <citation type="submission" date="2016-07" db="EMBL/GenBank/DDBJ databases">
        <title>Complete genome sequence of Bradyrhizobium icense LMTR 13T, a potential inoculant strain isolated from lima bean (Phaseolus lunatus) in Peru.</title>
        <authorList>
            <person name="Ormeno-Orrillo E."/>
            <person name="Duran D."/>
            <person name="Rogel M.A."/>
            <person name="Rey L."/>
            <person name="Imperial J."/>
            <person name="Ruiz-Argueso T."/>
            <person name="Martinez-Romero E."/>
        </authorList>
    </citation>
    <scope>NUCLEOTIDE SEQUENCE [LARGE SCALE GENOMIC DNA]</scope>
    <source>
        <strain evidence="2 3">LMTR 13</strain>
    </source>
</reference>
<dbReference type="KEGG" id="bic:LMTR13_12575"/>
<dbReference type="STRING" id="1274631.LMTR13_12575"/>